<feature type="transmembrane region" description="Helical" evidence="6">
    <location>
        <begin position="348"/>
        <end position="369"/>
    </location>
</feature>
<evidence type="ECO:0000313" key="9">
    <source>
        <dbReference type="Proteomes" id="UP000310158"/>
    </source>
</evidence>
<evidence type="ECO:0000256" key="5">
    <source>
        <dbReference type="ARBA" id="ARBA00023136"/>
    </source>
</evidence>
<evidence type="ECO:0000256" key="6">
    <source>
        <dbReference type="SAM" id="Phobius"/>
    </source>
</evidence>
<dbReference type="GO" id="GO:0016020">
    <property type="term" value="C:membrane"/>
    <property type="evidence" value="ECO:0007669"/>
    <property type="project" value="UniProtKB-SubCell"/>
</dbReference>
<name>A0A4S4LZI1_9AGAM</name>
<proteinExistence type="predicted"/>
<feature type="transmembrane region" description="Helical" evidence="6">
    <location>
        <begin position="471"/>
        <end position="493"/>
    </location>
</feature>
<dbReference type="InterPro" id="IPR020846">
    <property type="entry name" value="MFS_dom"/>
</dbReference>
<feature type="transmembrane region" description="Helical" evidence="6">
    <location>
        <begin position="315"/>
        <end position="336"/>
    </location>
</feature>
<gene>
    <name evidence="8" type="ORF">EW146_g3529</name>
</gene>
<feature type="transmembrane region" description="Helical" evidence="6">
    <location>
        <begin position="211"/>
        <end position="232"/>
    </location>
</feature>
<dbReference type="OrthoDB" id="2985014at2759"/>
<keyword evidence="2" id="KW-0813">Transport</keyword>
<evidence type="ECO:0000256" key="3">
    <source>
        <dbReference type="ARBA" id="ARBA00022692"/>
    </source>
</evidence>
<feature type="transmembrane region" description="Helical" evidence="6">
    <location>
        <begin position="124"/>
        <end position="144"/>
    </location>
</feature>
<comment type="subcellular location">
    <subcellularLocation>
        <location evidence="1">Membrane</location>
        <topology evidence="1">Multi-pass membrane protein</topology>
    </subcellularLocation>
</comment>
<keyword evidence="9" id="KW-1185">Reference proteome</keyword>
<dbReference type="PANTHER" id="PTHR43791">
    <property type="entry name" value="PERMEASE-RELATED"/>
    <property type="match status" value="1"/>
</dbReference>
<evidence type="ECO:0000256" key="2">
    <source>
        <dbReference type="ARBA" id="ARBA00022448"/>
    </source>
</evidence>
<feature type="transmembrane region" description="Helical" evidence="6">
    <location>
        <begin position="151"/>
        <end position="170"/>
    </location>
</feature>
<sequence>MSYISFRPIASRTPSFGNDLGQLVTQVMTTSNSSLEKNDVALTERNGNKGDEDRVSVVDFGGDSALPPPPDLSAEEEKRLWRKIDKRLMPILSLMYLLSFLDRGNARLQGLESQLHLVGNQYNIALTMYFIPYCLFECPANLVLKKFRPSRWLPGIAIVWGTVMTLMGLVKSYPQLVGVRVCLGVAEAGLFPGVVYYLTLWYPRAMLQYRVGLFFGAASLAGAFSGLLAFGISFMSGTAGLLGWSWIFILEGIATVLVGVLALFVLVDFPATAAFLTPEERSFVIWKKKFDNSSVGEEERFALRHMWSALTDWQVWLHILVYMSVVGPLYGISLFLPTIIKNFGFSTAISQLLTVPPYVFATIVLLIFAVWSDAIRMRSPFILTGLCMLLIGFAINISDAHAGVKYFGTFFCVAGSYASFPGVVSWLGNNLAGQYKRGVGMAIHIGVGNFAGAIASNVFRAQDKPRYIIGHGIMLMFVGIGFVVTPAVILLYININRKRDREMAELMSKYSDRELRELGDRAPDFRYIL</sequence>
<reference evidence="8 9" key="1">
    <citation type="submission" date="2019-02" db="EMBL/GenBank/DDBJ databases">
        <title>Genome sequencing of the rare red list fungi Bondarzewia mesenterica.</title>
        <authorList>
            <person name="Buettner E."/>
            <person name="Kellner H."/>
        </authorList>
    </citation>
    <scope>NUCLEOTIDE SEQUENCE [LARGE SCALE GENOMIC DNA]</scope>
    <source>
        <strain evidence="8 9">DSM 108281</strain>
    </source>
</reference>
<dbReference type="AlphaFoldDB" id="A0A4S4LZI1"/>
<evidence type="ECO:0000259" key="7">
    <source>
        <dbReference type="PROSITE" id="PS50850"/>
    </source>
</evidence>
<feature type="transmembrane region" description="Helical" evidence="6">
    <location>
        <begin position="381"/>
        <end position="398"/>
    </location>
</feature>
<feature type="transmembrane region" description="Helical" evidence="6">
    <location>
        <begin position="176"/>
        <end position="199"/>
    </location>
</feature>
<dbReference type="FunFam" id="1.20.1250.20:FF:000068">
    <property type="entry name" value="MFS general substrate transporter"/>
    <property type="match status" value="1"/>
</dbReference>
<dbReference type="Proteomes" id="UP000310158">
    <property type="component" value="Unassembled WGS sequence"/>
</dbReference>
<dbReference type="FunFam" id="1.20.1250.20:FF:000034">
    <property type="entry name" value="MFS general substrate transporter"/>
    <property type="match status" value="1"/>
</dbReference>
<feature type="transmembrane region" description="Helical" evidence="6">
    <location>
        <begin position="439"/>
        <end position="459"/>
    </location>
</feature>
<keyword evidence="5 6" id="KW-0472">Membrane</keyword>
<keyword evidence="3 6" id="KW-0812">Transmembrane</keyword>
<dbReference type="Gene3D" id="1.20.1250.20">
    <property type="entry name" value="MFS general substrate transporter like domains"/>
    <property type="match status" value="2"/>
</dbReference>
<dbReference type="GO" id="GO:0022857">
    <property type="term" value="F:transmembrane transporter activity"/>
    <property type="evidence" value="ECO:0007669"/>
    <property type="project" value="InterPro"/>
</dbReference>
<dbReference type="EMBL" id="SGPL01000119">
    <property type="protein sequence ID" value="THH17251.1"/>
    <property type="molecule type" value="Genomic_DNA"/>
</dbReference>
<evidence type="ECO:0000256" key="1">
    <source>
        <dbReference type="ARBA" id="ARBA00004141"/>
    </source>
</evidence>
<evidence type="ECO:0000313" key="8">
    <source>
        <dbReference type="EMBL" id="THH17251.1"/>
    </source>
</evidence>
<dbReference type="InterPro" id="IPR011701">
    <property type="entry name" value="MFS"/>
</dbReference>
<feature type="domain" description="Major facilitator superfamily (MFS) profile" evidence="7">
    <location>
        <begin position="83"/>
        <end position="499"/>
    </location>
</feature>
<evidence type="ECO:0000256" key="4">
    <source>
        <dbReference type="ARBA" id="ARBA00022989"/>
    </source>
</evidence>
<dbReference type="InterPro" id="IPR036259">
    <property type="entry name" value="MFS_trans_sf"/>
</dbReference>
<dbReference type="Pfam" id="PF07690">
    <property type="entry name" value="MFS_1"/>
    <property type="match status" value="1"/>
</dbReference>
<feature type="transmembrane region" description="Helical" evidence="6">
    <location>
        <begin position="244"/>
        <end position="267"/>
    </location>
</feature>
<protein>
    <recommendedName>
        <fullName evidence="7">Major facilitator superfamily (MFS) profile domain-containing protein</fullName>
    </recommendedName>
</protein>
<dbReference type="PANTHER" id="PTHR43791:SF18">
    <property type="entry name" value="NICOTINIC ACID TRANSPORTER TNA1, PUTATIVE (AFU_ORTHOLOGUE AFUA_3G03820)-RELATED"/>
    <property type="match status" value="1"/>
</dbReference>
<dbReference type="SUPFAM" id="SSF103473">
    <property type="entry name" value="MFS general substrate transporter"/>
    <property type="match status" value="1"/>
</dbReference>
<accession>A0A4S4LZI1</accession>
<comment type="caution">
    <text evidence="8">The sequence shown here is derived from an EMBL/GenBank/DDBJ whole genome shotgun (WGS) entry which is preliminary data.</text>
</comment>
<feature type="transmembrane region" description="Helical" evidence="6">
    <location>
        <begin position="404"/>
        <end position="427"/>
    </location>
</feature>
<keyword evidence="4 6" id="KW-1133">Transmembrane helix</keyword>
<dbReference type="PROSITE" id="PS50850">
    <property type="entry name" value="MFS"/>
    <property type="match status" value="1"/>
</dbReference>
<organism evidence="8 9">
    <name type="scientific">Bondarzewia mesenterica</name>
    <dbReference type="NCBI Taxonomy" id="1095465"/>
    <lineage>
        <taxon>Eukaryota</taxon>
        <taxon>Fungi</taxon>
        <taxon>Dikarya</taxon>
        <taxon>Basidiomycota</taxon>
        <taxon>Agaricomycotina</taxon>
        <taxon>Agaricomycetes</taxon>
        <taxon>Russulales</taxon>
        <taxon>Bondarzewiaceae</taxon>
        <taxon>Bondarzewia</taxon>
    </lineage>
</organism>